<protein>
    <submittedName>
        <fullName evidence="1">Uncharacterized protein</fullName>
    </submittedName>
</protein>
<evidence type="ECO:0000313" key="1">
    <source>
        <dbReference type="EMBL" id="JAH23611.1"/>
    </source>
</evidence>
<organism evidence="1">
    <name type="scientific">Anguilla anguilla</name>
    <name type="common">European freshwater eel</name>
    <name type="synonym">Muraena anguilla</name>
    <dbReference type="NCBI Taxonomy" id="7936"/>
    <lineage>
        <taxon>Eukaryota</taxon>
        <taxon>Metazoa</taxon>
        <taxon>Chordata</taxon>
        <taxon>Craniata</taxon>
        <taxon>Vertebrata</taxon>
        <taxon>Euteleostomi</taxon>
        <taxon>Actinopterygii</taxon>
        <taxon>Neopterygii</taxon>
        <taxon>Teleostei</taxon>
        <taxon>Anguilliformes</taxon>
        <taxon>Anguillidae</taxon>
        <taxon>Anguilla</taxon>
    </lineage>
</organism>
<proteinExistence type="predicted"/>
<reference evidence="1" key="1">
    <citation type="submission" date="2014-11" db="EMBL/GenBank/DDBJ databases">
        <authorList>
            <person name="Amaro Gonzalez C."/>
        </authorList>
    </citation>
    <scope>NUCLEOTIDE SEQUENCE</scope>
</reference>
<dbReference type="AlphaFoldDB" id="A0A0E9R366"/>
<accession>A0A0E9R366</accession>
<dbReference type="EMBL" id="GBXM01084966">
    <property type="protein sequence ID" value="JAH23611.1"/>
    <property type="molecule type" value="Transcribed_RNA"/>
</dbReference>
<name>A0A0E9R366_ANGAN</name>
<sequence length="44" mass="5240">MLMFHGECRNCIHYLDKELRTNCNINTLLVSYSKLCVSLHLEFH</sequence>
<reference evidence="1" key="2">
    <citation type="journal article" date="2015" name="Fish Shellfish Immunol.">
        <title>Early steps in the European eel (Anguilla anguilla)-Vibrio vulnificus interaction in the gills: Role of the RtxA13 toxin.</title>
        <authorList>
            <person name="Callol A."/>
            <person name="Pajuelo D."/>
            <person name="Ebbesson L."/>
            <person name="Teles M."/>
            <person name="MacKenzie S."/>
            <person name="Amaro C."/>
        </authorList>
    </citation>
    <scope>NUCLEOTIDE SEQUENCE</scope>
</reference>